<name>A0A8K0SFK7_9HYPO</name>
<evidence type="ECO:0000313" key="2">
    <source>
        <dbReference type="Proteomes" id="UP000813444"/>
    </source>
</evidence>
<dbReference type="EMBL" id="JAGPNK010000047">
    <property type="protein sequence ID" value="KAH7302906.1"/>
    <property type="molecule type" value="Genomic_DNA"/>
</dbReference>
<accession>A0A8K0SFK7</accession>
<protein>
    <submittedName>
        <fullName evidence="1">Uncharacterized protein</fullName>
    </submittedName>
</protein>
<organism evidence="1 2">
    <name type="scientific">Stachybotrys elegans</name>
    <dbReference type="NCBI Taxonomy" id="80388"/>
    <lineage>
        <taxon>Eukaryota</taxon>
        <taxon>Fungi</taxon>
        <taxon>Dikarya</taxon>
        <taxon>Ascomycota</taxon>
        <taxon>Pezizomycotina</taxon>
        <taxon>Sordariomycetes</taxon>
        <taxon>Hypocreomycetidae</taxon>
        <taxon>Hypocreales</taxon>
        <taxon>Stachybotryaceae</taxon>
        <taxon>Stachybotrys</taxon>
    </lineage>
</organism>
<evidence type="ECO:0000313" key="1">
    <source>
        <dbReference type="EMBL" id="KAH7302906.1"/>
    </source>
</evidence>
<gene>
    <name evidence="1" type="ORF">B0I35DRAFT_485568</name>
</gene>
<keyword evidence="2" id="KW-1185">Reference proteome</keyword>
<reference evidence="1" key="1">
    <citation type="journal article" date="2021" name="Nat. Commun.">
        <title>Genetic determinants of endophytism in the Arabidopsis root mycobiome.</title>
        <authorList>
            <person name="Mesny F."/>
            <person name="Miyauchi S."/>
            <person name="Thiergart T."/>
            <person name="Pickel B."/>
            <person name="Atanasova L."/>
            <person name="Karlsson M."/>
            <person name="Huettel B."/>
            <person name="Barry K.W."/>
            <person name="Haridas S."/>
            <person name="Chen C."/>
            <person name="Bauer D."/>
            <person name="Andreopoulos W."/>
            <person name="Pangilinan J."/>
            <person name="LaButti K."/>
            <person name="Riley R."/>
            <person name="Lipzen A."/>
            <person name="Clum A."/>
            <person name="Drula E."/>
            <person name="Henrissat B."/>
            <person name="Kohler A."/>
            <person name="Grigoriev I.V."/>
            <person name="Martin F.M."/>
            <person name="Hacquard S."/>
        </authorList>
    </citation>
    <scope>NUCLEOTIDE SEQUENCE</scope>
    <source>
        <strain evidence="1">MPI-CAGE-CH-0235</strain>
    </source>
</reference>
<dbReference type="AlphaFoldDB" id="A0A8K0SFK7"/>
<sequence>MENMKSALQRVEMAKGAGSVYMSTDMPVLQDLKIRTILLHRALVNTLRANGDEDGESETAKESAKAPIYRILPLSRTCGAQGLTLDGSEIPRLMCQDNISALVAYYSDGDIVAKPPNEDLTGDDANFLQIARLLVQSRTRAARQLACYRHASMSLHREAVALTQAQEHSSAIGTMLEARATSLGLGFEFLKRALQDGALLNTVCQGHAGLVLLLPDHDGLYPGATSPQPSKNVLPEVQDTVHVREQDSWTRAMCTLGAEAMHRTLGIQREPSIAWLGIRRRLGPGTKRPVDIEKLRLLDGVPGCQCTALESE</sequence>
<dbReference type="Proteomes" id="UP000813444">
    <property type="component" value="Unassembled WGS sequence"/>
</dbReference>
<comment type="caution">
    <text evidence="1">The sequence shown here is derived from an EMBL/GenBank/DDBJ whole genome shotgun (WGS) entry which is preliminary data.</text>
</comment>
<proteinExistence type="predicted"/>